<keyword evidence="3" id="KW-1185">Reference proteome</keyword>
<dbReference type="eggNOG" id="COG3122">
    <property type="taxonomic scope" value="Bacteria"/>
</dbReference>
<evidence type="ECO:0000313" key="3">
    <source>
        <dbReference type="Proteomes" id="UP000000647"/>
    </source>
</evidence>
<feature type="region of interest" description="Disordered" evidence="1">
    <location>
        <begin position="157"/>
        <end position="182"/>
    </location>
</feature>
<feature type="region of interest" description="Disordered" evidence="1">
    <location>
        <begin position="1"/>
        <end position="75"/>
    </location>
</feature>
<organism evidence="2 3">
    <name type="scientific">Halorhodospira halophila (strain DSM 244 / SL1)</name>
    <name type="common">Ectothiorhodospira halophila (strain DSM 244 / SL1)</name>
    <dbReference type="NCBI Taxonomy" id="349124"/>
    <lineage>
        <taxon>Bacteria</taxon>
        <taxon>Pseudomonadati</taxon>
        <taxon>Pseudomonadota</taxon>
        <taxon>Gammaproteobacteria</taxon>
        <taxon>Chromatiales</taxon>
        <taxon>Ectothiorhodospiraceae</taxon>
        <taxon>Halorhodospira</taxon>
    </lineage>
</organism>
<proteinExistence type="predicted"/>
<feature type="compositionally biased region" description="Basic and acidic residues" evidence="1">
    <location>
        <begin position="48"/>
        <end position="75"/>
    </location>
</feature>
<evidence type="ECO:0000256" key="1">
    <source>
        <dbReference type="SAM" id="MobiDB-lite"/>
    </source>
</evidence>
<sequence length="182" mass="20360">MANSLHDQLLKAGLVDEKKVKQARRATPKKNKKKKGKAAAEQPAEPSAAERARREEAERSRALNRQRQAEAERKAVEAQIRQLIETHRQGRDGAELPYNFQHGSVIRQLLVTPDQRDRLAQGRLAIVCQEGSYELVSREGADKIAERDPARVVVCNDPAASAQGPDDEDPYAGYEVPDDLMW</sequence>
<dbReference type="OrthoDB" id="5294470at2"/>
<dbReference type="RefSeq" id="WP_011813965.1">
    <property type="nucleotide sequence ID" value="NC_008789.1"/>
</dbReference>
<dbReference type="STRING" id="349124.Hhal_1167"/>
<protein>
    <recommendedName>
        <fullName evidence="4">Nucleoprotein/polynucleotide-associated enzyme</fullName>
    </recommendedName>
</protein>
<dbReference type="EMBL" id="CP000544">
    <property type="protein sequence ID" value="ABM61942.1"/>
    <property type="molecule type" value="Genomic_DNA"/>
</dbReference>
<feature type="compositionally biased region" description="Acidic residues" evidence="1">
    <location>
        <begin position="165"/>
        <end position="182"/>
    </location>
</feature>
<accession>A1WW80</accession>
<dbReference type="HOGENOM" id="CLU_098678_2_1_6"/>
<reference evidence="2 3" key="2">
    <citation type="journal article" date="2013" name="Stand. Genomic Sci.">
        <title>Complete genome sequence of Halorhodospira halophila SL1.</title>
        <authorList>
            <person name="Challacombe J.F."/>
            <person name="Majid S."/>
            <person name="Deole R."/>
            <person name="Brettin T.S."/>
            <person name="Bruce D."/>
            <person name="Delano S.F."/>
            <person name="Detter J.C."/>
            <person name="Gleasner C.D."/>
            <person name="Han C.S."/>
            <person name="Misra M."/>
            <person name="Reitenga K.G."/>
            <person name="Mikhailova N."/>
            <person name="Woyke T."/>
            <person name="Pitluck S."/>
            <person name="Nolan M."/>
            <person name="Land M.L."/>
            <person name="Saunders E."/>
            <person name="Tapia R."/>
            <person name="Lapidus A."/>
            <person name="Ivanova N."/>
            <person name="Hoff W.D."/>
        </authorList>
    </citation>
    <scope>NUCLEOTIDE SEQUENCE [LARGE SCALE GENOMIC DNA]</scope>
    <source>
        <strain evidence="3">DSM 244 / SL1</strain>
    </source>
</reference>
<dbReference type="Proteomes" id="UP000000647">
    <property type="component" value="Chromosome"/>
</dbReference>
<feature type="compositionally biased region" description="Basic residues" evidence="1">
    <location>
        <begin position="21"/>
        <end position="37"/>
    </location>
</feature>
<evidence type="ECO:0008006" key="4">
    <source>
        <dbReference type="Google" id="ProtNLM"/>
    </source>
</evidence>
<evidence type="ECO:0000313" key="2">
    <source>
        <dbReference type="EMBL" id="ABM61942.1"/>
    </source>
</evidence>
<dbReference type="AlphaFoldDB" id="A1WW80"/>
<reference evidence="3" key="1">
    <citation type="submission" date="2006-12" db="EMBL/GenBank/DDBJ databases">
        <title>Complete sequence of Halorhodospira halophila SL1.</title>
        <authorList>
            <consortium name="US DOE Joint Genome Institute"/>
            <person name="Copeland A."/>
            <person name="Lucas S."/>
            <person name="Lapidus A."/>
            <person name="Barry K."/>
            <person name="Detter J.C."/>
            <person name="Glavina del Rio T."/>
            <person name="Hammon N."/>
            <person name="Israni S."/>
            <person name="Dalin E."/>
            <person name="Tice H."/>
            <person name="Pitluck S."/>
            <person name="Saunders E."/>
            <person name="Brettin T."/>
            <person name="Bruce D."/>
            <person name="Han C."/>
            <person name="Tapia R."/>
            <person name="Schmutz J."/>
            <person name="Larimer F."/>
            <person name="Land M."/>
            <person name="Hauser L."/>
            <person name="Kyrpides N."/>
            <person name="Mikhailova N."/>
            <person name="Hoff W."/>
            <person name="Richardson P."/>
        </authorList>
    </citation>
    <scope>NUCLEOTIDE SEQUENCE [LARGE SCALE GENOMIC DNA]</scope>
    <source>
        <strain evidence="3">DSM 244 / SL1</strain>
    </source>
</reference>
<name>A1WW80_HALHL</name>
<dbReference type="KEGG" id="hha:Hhal_1167"/>
<dbReference type="Pfam" id="PF09831">
    <property type="entry name" value="DUF2058"/>
    <property type="match status" value="1"/>
</dbReference>
<gene>
    <name evidence="2" type="ordered locus">Hhal_1167</name>
</gene>
<dbReference type="InterPro" id="IPR018636">
    <property type="entry name" value="DUF2058"/>
</dbReference>